<keyword evidence="2" id="KW-1185">Reference proteome</keyword>
<gene>
    <name evidence="1" type="ORF">SAMN04488522_106119</name>
</gene>
<proteinExistence type="predicted"/>
<organism evidence="1 2">
    <name type="scientific">Pedobacter caeni</name>
    <dbReference type="NCBI Taxonomy" id="288992"/>
    <lineage>
        <taxon>Bacteria</taxon>
        <taxon>Pseudomonadati</taxon>
        <taxon>Bacteroidota</taxon>
        <taxon>Sphingobacteriia</taxon>
        <taxon>Sphingobacteriales</taxon>
        <taxon>Sphingobacteriaceae</taxon>
        <taxon>Pedobacter</taxon>
    </lineage>
</organism>
<protein>
    <recommendedName>
        <fullName evidence="3">Carboxypeptidase regulatory-like domain-containing protein</fullName>
    </recommendedName>
</protein>
<dbReference type="Proteomes" id="UP000184287">
    <property type="component" value="Unassembled WGS sequence"/>
</dbReference>
<evidence type="ECO:0000313" key="1">
    <source>
        <dbReference type="EMBL" id="SHG57120.1"/>
    </source>
</evidence>
<accession>A0A1M5KWS5</accession>
<dbReference type="AlphaFoldDB" id="A0A1M5KWS5"/>
<dbReference type="STRING" id="288992.SAMN04488522_106119"/>
<evidence type="ECO:0000313" key="2">
    <source>
        <dbReference type="Proteomes" id="UP000184287"/>
    </source>
</evidence>
<reference evidence="2" key="1">
    <citation type="submission" date="2016-11" db="EMBL/GenBank/DDBJ databases">
        <authorList>
            <person name="Varghese N."/>
            <person name="Submissions S."/>
        </authorList>
    </citation>
    <scope>NUCLEOTIDE SEQUENCE [LARGE SCALE GENOMIC DNA]</scope>
    <source>
        <strain evidence="2">DSM 16990</strain>
    </source>
</reference>
<name>A0A1M5KWS5_9SPHI</name>
<dbReference type="SUPFAM" id="SSF49478">
    <property type="entry name" value="Cna protein B-type domain"/>
    <property type="match status" value="1"/>
</dbReference>
<sequence>MFTTISTLTLAQTDTKTQLIGTVIDSVTYTGTDFATISLFKQGANEPFTQISRDSKGEFKFQSIPQGKYRLIVDVSILKEVTIQAKVPVLGE</sequence>
<dbReference type="Gene3D" id="2.60.40.1120">
    <property type="entry name" value="Carboxypeptidase-like, regulatory domain"/>
    <property type="match status" value="1"/>
</dbReference>
<dbReference type="EMBL" id="FQUQ01000006">
    <property type="protein sequence ID" value="SHG57120.1"/>
    <property type="molecule type" value="Genomic_DNA"/>
</dbReference>
<evidence type="ECO:0008006" key="3">
    <source>
        <dbReference type="Google" id="ProtNLM"/>
    </source>
</evidence>